<dbReference type="InterPro" id="IPR003838">
    <property type="entry name" value="ABC3_permease_C"/>
</dbReference>
<feature type="domain" description="ABC3 transporter permease C-terminal" evidence="7">
    <location>
        <begin position="680"/>
        <end position="790"/>
    </location>
</feature>
<evidence type="ECO:0000256" key="5">
    <source>
        <dbReference type="ARBA" id="ARBA00023136"/>
    </source>
</evidence>
<feature type="domain" description="MacB-like periplasmic core" evidence="8">
    <location>
        <begin position="422"/>
        <end position="640"/>
    </location>
</feature>
<dbReference type="Proteomes" id="UP000505355">
    <property type="component" value="Chromosome"/>
</dbReference>
<keyword evidence="4 6" id="KW-1133">Transmembrane helix</keyword>
<dbReference type="PANTHER" id="PTHR30572:SF18">
    <property type="entry name" value="ABC-TYPE MACROLIDE FAMILY EXPORT SYSTEM PERMEASE COMPONENT 2"/>
    <property type="match status" value="1"/>
</dbReference>
<keyword evidence="5 6" id="KW-0472">Membrane</keyword>
<feature type="transmembrane region" description="Helical" evidence="6">
    <location>
        <begin position="676"/>
        <end position="700"/>
    </location>
</feature>
<dbReference type="InterPro" id="IPR050250">
    <property type="entry name" value="Macrolide_Exporter_MacB"/>
</dbReference>
<dbReference type="Pfam" id="PF02687">
    <property type="entry name" value="FtsX"/>
    <property type="match status" value="2"/>
</dbReference>
<feature type="transmembrane region" description="Helical" evidence="6">
    <location>
        <begin position="712"/>
        <end position="745"/>
    </location>
</feature>
<keyword evidence="10" id="KW-1185">Reference proteome</keyword>
<dbReference type="InterPro" id="IPR025857">
    <property type="entry name" value="MacB_PCD"/>
</dbReference>
<feature type="transmembrane region" description="Helical" evidence="6">
    <location>
        <begin position="327"/>
        <end position="353"/>
    </location>
</feature>
<dbReference type="GO" id="GO:0022857">
    <property type="term" value="F:transmembrane transporter activity"/>
    <property type="evidence" value="ECO:0007669"/>
    <property type="project" value="TreeGrafter"/>
</dbReference>
<evidence type="ECO:0000259" key="8">
    <source>
        <dbReference type="Pfam" id="PF12704"/>
    </source>
</evidence>
<dbReference type="RefSeq" id="WP_173416645.1">
    <property type="nucleotide sequence ID" value="NZ_CP054139.1"/>
</dbReference>
<comment type="subcellular location">
    <subcellularLocation>
        <location evidence="1">Cell membrane</location>
        <topology evidence="1">Multi-pass membrane protein</topology>
    </subcellularLocation>
</comment>
<evidence type="ECO:0000256" key="3">
    <source>
        <dbReference type="ARBA" id="ARBA00022692"/>
    </source>
</evidence>
<keyword evidence="3 6" id="KW-0812">Transmembrane</keyword>
<dbReference type="GO" id="GO:0005886">
    <property type="term" value="C:plasma membrane"/>
    <property type="evidence" value="ECO:0007669"/>
    <property type="project" value="UniProtKB-SubCell"/>
</dbReference>
<dbReference type="Pfam" id="PF12704">
    <property type="entry name" value="MacB_PCD"/>
    <property type="match status" value="2"/>
</dbReference>
<evidence type="ECO:0000256" key="6">
    <source>
        <dbReference type="SAM" id="Phobius"/>
    </source>
</evidence>
<evidence type="ECO:0000313" key="10">
    <source>
        <dbReference type="Proteomes" id="UP000505355"/>
    </source>
</evidence>
<keyword evidence="2" id="KW-1003">Cell membrane</keyword>
<evidence type="ECO:0000256" key="1">
    <source>
        <dbReference type="ARBA" id="ARBA00004651"/>
    </source>
</evidence>
<proteinExistence type="predicted"/>
<evidence type="ECO:0000256" key="2">
    <source>
        <dbReference type="ARBA" id="ARBA00022475"/>
    </source>
</evidence>
<organism evidence="9 10">
    <name type="scientific">Mucilaginibacter mali</name>
    <dbReference type="NCBI Taxonomy" id="2740462"/>
    <lineage>
        <taxon>Bacteria</taxon>
        <taxon>Pseudomonadati</taxon>
        <taxon>Bacteroidota</taxon>
        <taxon>Sphingobacteriia</taxon>
        <taxon>Sphingobacteriales</taxon>
        <taxon>Sphingobacteriaceae</taxon>
        <taxon>Mucilaginibacter</taxon>
    </lineage>
</organism>
<feature type="transmembrane region" description="Helical" evidence="6">
    <location>
        <begin position="373"/>
        <end position="401"/>
    </location>
</feature>
<protein>
    <submittedName>
        <fullName evidence="9">ABC transporter permease</fullName>
    </submittedName>
</protein>
<feature type="transmembrane region" description="Helical" evidence="6">
    <location>
        <begin position="765"/>
        <end position="789"/>
    </location>
</feature>
<feature type="transmembrane region" description="Helical" evidence="6">
    <location>
        <begin position="280"/>
        <end position="306"/>
    </location>
</feature>
<dbReference type="EMBL" id="CP054139">
    <property type="protein sequence ID" value="QKJ31991.1"/>
    <property type="molecule type" value="Genomic_DNA"/>
</dbReference>
<dbReference type="PANTHER" id="PTHR30572">
    <property type="entry name" value="MEMBRANE COMPONENT OF TRANSPORTER-RELATED"/>
    <property type="match status" value="1"/>
</dbReference>
<sequence>MLKNYFKIAWRNILKGRFYSLVNIIGLSAGIAFTLLIGAYIYGELQVNRQLKDADNQYIVLSKWKDPNMGYPLTTTAELPRALKRTYSNLVANYYRWDGVSSTVSKGDKHFREALQIGDSTMLKMYGFKLMHGDSRTALNDPFSVVITQNIAVKYFGKTDIVGQTINIENFKGGKHDFTVSGVLDKTPTNSVTDLVTNTGVFMSAGAANFMGRFMDGWNNTGIAGYVQLQKGINPKQLDKPMLDLIKKNTAPQIAANMTPYLVPLKDYYLDAGNGTVKRMIYTISFIGLFILLMAVINFINMCIARSSTRMREMGIRKVLGGRRKQLIWQFLTESVLLVLLSTLMAMLWYLIGRPFFSDMVGREVLGLFSFPLYFYLIPLALAVFIGLMAGVYPALVLSSLRSVDSLKGKLSIRENIFTRKTLVAVQFGIAIVVLISSFVISQQTNLFFNADLGFDRSYVVYASLPRDWSKQGIDHMESISRELKQIPQVSNVSLSWEIPDGANMGNTPVYLPGADSLRAQSGQILTTDNQYAATYGISLKAGTFFTPAFSPGDENKVVINQTLAKSLGWADPEKAIGRQLRMQGYPPNFVVCGVTKDFNFGSMKGRIPPIVFLNVNYTNLYRYFSVKLNGNNIQQSIAALQTGWNKLLPGAPFEYKFVDDAIQKLYTVELQLKKAAYLATILSTIIVLLGVLGLIALSVQKRTKEIGIRKVLGSSAAGISALFLKDFLVVVLIAGLVACPIAYLLMQHWLNDYTYKISLSFQPFVLAVMILTLITAAIIVLQTIRAALANPAESLRSE</sequence>
<reference evidence="9 10" key="1">
    <citation type="submission" date="2020-05" db="EMBL/GenBank/DDBJ databases">
        <title>Mucilaginibacter mali sp. nov.</title>
        <authorList>
            <person name="Kim H.S."/>
            <person name="Lee K.C."/>
            <person name="Suh M.K."/>
            <person name="Kim J.-S."/>
            <person name="Han K.-I."/>
            <person name="Eom M.K."/>
            <person name="Shin Y.K."/>
            <person name="Lee J.-S."/>
        </authorList>
    </citation>
    <scope>NUCLEOTIDE SEQUENCE [LARGE SCALE GENOMIC DNA]</scope>
    <source>
        <strain evidence="9 10">G2-14</strain>
    </source>
</reference>
<feature type="transmembrane region" description="Helical" evidence="6">
    <location>
        <begin position="21"/>
        <end position="42"/>
    </location>
</feature>
<evidence type="ECO:0000259" key="7">
    <source>
        <dbReference type="Pfam" id="PF02687"/>
    </source>
</evidence>
<accession>A0A7D4QAI5</accession>
<feature type="transmembrane region" description="Helical" evidence="6">
    <location>
        <begin position="422"/>
        <end position="441"/>
    </location>
</feature>
<dbReference type="AlphaFoldDB" id="A0A7D4QAI5"/>
<evidence type="ECO:0000313" key="9">
    <source>
        <dbReference type="EMBL" id="QKJ31991.1"/>
    </source>
</evidence>
<gene>
    <name evidence="9" type="ORF">HQ865_20220</name>
</gene>
<evidence type="ECO:0000256" key="4">
    <source>
        <dbReference type="ARBA" id="ARBA00022989"/>
    </source>
</evidence>
<dbReference type="KEGG" id="mmab:HQ865_20220"/>
<feature type="domain" description="MacB-like periplasmic core" evidence="8">
    <location>
        <begin position="20"/>
        <end position="239"/>
    </location>
</feature>
<feature type="domain" description="ABC3 transporter permease C-terminal" evidence="7">
    <location>
        <begin position="286"/>
        <end position="399"/>
    </location>
</feature>
<name>A0A7D4QAI5_9SPHI</name>